<dbReference type="InterPro" id="IPR001148">
    <property type="entry name" value="CA_dom"/>
</dbReference>
<name>A0A674N3E6_TAKRU</name>
<feature type="domain" description="Alpha-carbonic anhydrase" evidence="5">
    <location>
        <begin position="19"/>
        <end position="278"/>
    </location>
</feature>
<keyword evidence="7" id="KW-1185">Reference proteome</keyword>
<proteinExistence type="inferred from homology"/>
<evidence type="ECO:0000256" key="1">
    <source>
        <dbReference type="ARBA" id="ARBA00010718"/>
    </source>
</evidence>
<evidence type="ECO:0000256" key="4">
    <source>
        <dbReference type="RuleBase" id="RU367011"/>
    </source>
</evidence>
<dbReference type="Pfam" id="PF00194">
    <property type="entry name" value="Carb_anhydrase"/>
    <property type="match status" value="1"/>
</dbReference>
<keyword evidence="2 4" id="KW-0479">Metal-binding</keyword>
<comment type="catalytic activity">
    <reaction evidence="4">
        <text>hydrogencarbonate + H(+) = CO2 + H2O</text>
        <dbReference type="Rhea" id="RHEA:10748"/>
        <dbReference type="ChEBI" id="CHEBI:15377"/>
        <dbReference type="ChEBI" id="CHEBI:15378"/>
        <dbReference type="ChEBI" id="CHEBI:16526"/>
        <dbReference type="ChEBI" id="CHEBI:17544"/>
        <dbReference type="EC" id="4.2.1.1"/>
    </reaction>
</comment>
<dbReference type="PANTHER" id="PTHR18952">
    <property type="entry name" value="CARBONIC ANHYDRASE"/>
    <property type="match status" value="1"/>
</dbReference>
<dbReference type="Gene3D" id="3.10.200.10">
    <property type="entry name" value="Alpha carbonic anhydrase"/>
    <property type="match status" value="1"/>
</dbReference>
<evidence type="ECO:0000313" key="7">
    <source>
        <dbReference type="Proteomes" id="UP000005226"/>
    </source>
</evidence>
<keyword evidence="3 4" id="KW-0862">Zinc</keyword>
<dbReference type="GO" id="GO:0005739">
    <property type="term" value="C:mitochondrion"/>
    <property type="evidence" value="ECO:0007669"/>
    <property type="project" value="TreeGrafter"/>
</dbReference>
<dbReference type="SUPFAM" id="SSF51069">
    <property type="entry name" value="Carbonic anhydrase"/>
    <property type="match status" value="1"/>
</dbReference>
<dbReference type="PANTHER" id="PTHR18952:SF25">
    <property type="entry name" value="CARBONIC ANHYDRASE 5B, MITOCHONDRIAL-RELATED"/>
    <property type="match status" value="1"/>
</dbReference>
<evidence type="ECO:0000259" key="5">
    <source>
        <dbReference type="PROSITE" id="PS51144"/>
    </source>
</evidence>
<dbReference type="Ensembl" id="ENSTRUT00000086152.1">
    <property type="protein sequence ID" value="ENSTRUP00000068207.1"/>
    <property type="gene ID" value="ENSTRUG00000030345.1"/>
</dbReference>
<dbReference type="Proteomes" id="UP000005226">
    <property type="component" value="Chromosome 9"/>
</dbReference>
<dbReference type="GO" id="GO:0008270">
    <property type="term" value="F:zinc ion binding"/>
    <property type="evidence" value="ECO:0007669"/>
    <property type="project" value="UniProtKB-UniRule"/>
</dbReference>
<dbReference type="EC" id="4.2.1.1" evidence="4"/>
<dbReference type="PROSITE" id="PS00162">
    <property type="entry name" value="ALPHA_CA_1"/>
    <property type="match status" value="1"/>
</dbReference>
<evidence type="ECO:0000256" key="3">
    <source>
        <dbReference type="ARBA" id="ARBA00022833"/>
    </source>
</evidence>
<evidence type="ECO:0000256" key="2">
    <source>
        <dbReference type="ARBA" id="ARBA00022723"/>
    </source>
</evidence>
<reference evidence="6" key="2">
    <citation type="submission" date="2025-08" db="UniProtKB">
        <authorList>
            <consortium name="Ensembl"/>
        </authorList>
    </citation>
    <scope>IDENTIFICATION</scope>
</reference>
<accession>A0A674N3E6</accession>
<comment type="similarity">
    <text evidence="1 4">Belongs to the alpha-carbonic anhydrase family.</text>
</comment>
<dbReference type="GeneID" id="101068656"/>
<protein>
    <recommendedName>
        <fullName evidence="4">Carbonic anhydrase</fullName>
        <ecNumber evidence="4">4.2.1.1</ecNumber>
    </recommendedName>
</protein>
<comment type="function">
    <text evidence="4">Reversible hydration of carbon dioxide.</text>
</comment>
<dbReference type="GO" id="GO:0004089">
    <property type="term" value="F:carbonate dehydratase activity"/>
    <property type="evidence" value="ECO:0007669"/>
    <property type="project" value="UniProtKB-UniRule"/>
</dbReference>
<dbReference type="SMART" id="SM01057">
    <property type="entry name" value="Carb_anhydrase"/>
    <property type="match status" value="1"/>
</dbReference>
<evidence type="ECO:0000313" key="6">
    <source>
        <dbReference type="Ensembl" id="ENSTRUP00000068207.1"/>
    </source>
</evidence>
<sequence>MKSCTSSSDLAEMDCVSRKEAAQRTMKLHPMWQQPIAVPGGHCQSPIDIVVRKSVFDSALKPLATDYDPETCQQIWNNGYSFLVEYDDSADKSTLKGGPLQDQFRLCQFHFHWGESNAWGSEHTVDRRLFPAELHLVHWNSDKYSLFEEAVSGDNGLAVIGVFLKVGKRHEGLQKLVDALPAIRHKGSVVEFTRFDPACLLPSNTEDYWTYHGSLTTPPLTESVTWIVMKQHIEVSHDQLAVFRSLLFTSAEEEVQKSMVNNFRVQQPLCGRTVRSSFTSFLQEAASADVNKQPH</sequence>
<dbReference type="GeneTree" id="ENSGT00940000156978"/>
<dbReference type="InterPro" id="IPR018338">
    <property type="entry name" value="Carbonic_anhydrase_a-class_CS"/>
</dbReference>
<reference evidence="6 7" key="1">
    <citation type="journal article" date="2011" name="Genome Biol. Evol.">
        <title>Integration of the genetic map and genome assembly of fugu facilitates insights into distinct features of genome evolution in teleosts and mammals.</title>
        <authorList>
            <person name="Kai W."/>
            <person name="Kikuchi K."/>
            <person name="Tohari S."/>
            <person name="Chew A.K."/>
            <person name="Tay A."/>
            <person name="Fujiwara A."/>
            <person name="Hosoya S."/>
            <person name="Suetake H."/>
            <person name="Naruse K."/>
            <person name="Brenner S."/>
            <person name="Suzuki Y."/>
            <person name="Venkatesh B."/>
        </authorList>
    </citation>
    <scope>NUCLEOTIDE SEQUENCE [LARGE SCALE GENOMIC DNA]</scope>
</reference>
<dbReference type="AlphaFoldDB" id="A0A674N3E6"/>
<dbReference type="InterPro" id="IPR036398">
    <property type="entry name" value="CA_dom_sf"/>
</dbReference>
<gene>
    <name evidence="6" type="primary">ca5a</name>
</gene>
<dbReference type="InterPro" id="IPR023561">
    <property type="entry name" value="Carbonic_anhydrase_a-class"/>
</dbReference>
<keyword evidence="4" id="KW-0456">Lyase</keyword>
<reference evidence="6" key="3">
    <citation type="submission" date="2025-09" db="UniProtKB">
        <authorList>
            <consortium name="Ensembl"/>
        </authorList>
    </citation>
    <scope>IDENTIFICATION</scope>
</reference>
<organism evidence="6 7">
    <name type="scientific">Takifugu rubripes</name>
    <name type="common">Japanese pufferfish</name>
    <name type="synonym">Fugu rubripes</name>
    <dbReference type="NCBI Taxonomy" id="31033"/>
    <lineage>
        <taxon>Eukaryota</taxon>
        <taxon>Metazoa</taxon>
        <taxon>Chordata</taxon>
        <taxon>Craniata</taxon>
        <taxon>Vertebrata</taxon>
        <taxon>Euteleostomi</taxon>
        <taxon>Actinopterygii</taxon>
        <taxon>Neopterygii</taxon>
        <taxon>Teleostei</taxon>
        <taxon>Neoteleostei</taxon>
        <taxon>Acanthomorphata</taxon>
        <taxon>Eupercaria</taxon>
        <taxon>Tetraodontiformes</taxon>
        <taxon>Tetradontoidea</taxon>
        <taxon>Tetraodontidae</taxon>
        <taxon>Takifugu</taxon>
    </lineage>
</organism>
<comment type="cofactor">
    <cofactor evidence="4">
        <name>Zn(2+)</name>
        <dbReference type="ChEBI" id="CHEBI:29105"/>
    </cofactor>
</comment>
<dbReference type="PROSITE" id="PS51144">
    <property type="entry name" value="ALPHA_CA_2"/>
    <property type="match status" value="1"/>
</dbReference>
<dbReference type="RefSeq" id="XP_029697211.1">
    <property type="nucleotide sequence ID" value="XM_029841351.1"/>
</dbReference>